<keyword evidence="1" id="KW-1133">Transmembrane helix</keyword>
<keyword evidence="1" id="KW-0812">Transmembrane</keyword>
<reference evidence="2 3" key="1">
    <citation type="submission" date="2016-11" db="EMBL/GenBank/DDBJ databases">
        <authorList>
            <person name="Jaros S."/>
            <person name="Januszkiewicz K."/>
            <person name="Wedrychowicz H."/>
        </authorList>
    </citation>
    <scope>NUCLEOTIDE SEQUENCE [LARGE SCALE GENOMIC DNA]</scope>
    <source>
        <strain evidence="2 3">DSM 21864</strain>
    </source>
</reference>
<dbReference type="GO" id="GO:0022857">
    <property type="term" value="F:transmembrane transporter activity"/>
    <property type="evidence" value="ECO:0007669"/>
    <property type="project" value="InterPro"/>
</dbReference>
<keyword evidence="3" id="KW-1185">Reference proteome</keyword>
<keyword evidence="1" id="KW-0472">Membrane</keyword>
<organism evidence="2 3">
    <name type="scientific">Clostridium amylolyticum</name>
    <dbReference type="NCBI Taxonomy" id="1121298"/>
    <lineage>
        <taxon>Bacteria</taxon>
        <taxon>Bacillati</taxon>
        <taxon>Bacillota</taxon>
        <taxon>Clostridia</taxon>
        <taxon>Eubacteriales</taxon>
        <taxon>Clostridiaceae</taxon>
        <taxon>Clostridium</taxon>
    </lineage>
</organism>
<dbReference type="NCBIfam" id="TIGR04518">
    <property type="entry name" value="ECF_S_folT_fam"/>
    <property type="match status" value="1"/>
</dbReference>
<dbReference type="Pfam" id="PF12822">
    <property type="entry name" value="ECF_trnsprt"/>
    <property type="match status" value="1"/>
</dbReference>
<feature type="transmembrane region" description="Helical" evidence="1">
    <location>
        <begin position="20"/>
        <end position="43"/>
    </location>
</feature>
<name>A0A1M6C6H7_9CLOT</name>
<dbReference type="Gene3D" id="1.10.1760.20">
    <property type="match status" value="1"/>
</dbReference>
<dbReference type="EMBL" id="FQZO01000001">
    <property type="protein sequence ID" value="SHI56411.1"/>
    <property type="molecule type" value="Genomic_DNA"/>
</dbReference>
<sequence length="182" mass="19901">MKNLINSIKSSAKELSSTVTLTVTAMLTALNVILHSVTTIVINNFLQIRFSYLAVASIGFLYGPVVGGLAGALGDIIKYVVRPTGAFFPGFTLNEFIAGFLFGAILYKKPITIKRAFFAKFSVMVIVNLILTPLWLSMMYGKAFMVIMAGRIIKELIMLPIETALLYLCIKAVTKAKPVRVS</sequence>
<dbReference type="RefSeq" id="WP_073004218.1">
    <property type="nucleotide sequence ID" value="NZ_FQZO01000001.1"/>
</dbReference>
<dbReference type="AlphaFoldDB" id="A0A1M6C6H7"/>
<feature type="transmembrane region" description="Helical" evidence="1">
    <location>
        <begin position="156"/>
        <end position="174"/>
    </location>
</feature>
<evidence type="ECO:0000313" key="3">
    <source>
        <dbReference type="Proteomes" id="UP000184080"/>
    </source>
</evidence>
<gene>
    <name evidence="2" type="ORF">SAMN05444401_1012</name>
</gene>
<dbReference type="InterPro" id="IPR030949">
    <property type="entry name" value="ECF_S_folate_fam"/>
</dbReference>
<feature type="transmembrane region" description="Helical" evidence="1">
    <location>
        <begin position="50"/>
        <end position="74"/>
    </location>
</feature>
<dbReference type="Proteomes" id="UP000184080">
    <property type="component" value="Unassembled WGS sequence"/>
</dbReference>
<accession>A0A1M6C6H7</accession>
<evidence type="ECO:0000313" key="2">
    <source>
        <dbReference type="EMBL" id="SHI56411.1"/>
    </source>
</evidence>
<dbReference type="STRING" id="1121298.SAMN05444401_1012"/>
<protein>
    <submittedName>
        <fullName evidence="2">ECF transporter S component, folate family</fullName>
    </submittedName>
</protein>
<feature type="transmembrane region" description="Helical" evidence="1">
    <location>
        <begin position="86"/>
        <end position="105"/>
    </location>
</feature>
<dbReference type="OrthoDB" id="4624at2"/>
<dbReference type="InterPro" id="IPR024529">
    <property type="entry name" value="ECF_trnsprt_substrate-spec"/>
</dbReference>
<feature type="transmembrane region" description="Helical" evidence="1">
    <location>
        <begin position="117"/>
        <end position="136"/>
    </location>
</feature>
<evidence type="ECO:0000256" key="1">
    <source>
        <dbReference type="SAM" id="Phobius"/>
    </source>
</evidence>
<proteinExistence type="predicted"/>